<dbReference type="SUPFAM" id="SSF49265">
    <property type="entry name" value="Fibronectin type III"/>
    <property type="match status" value="2"/>
</dbReference>
<dbReference type="InterPro" id="IPR003961">
    <property type="entry name" value="FN3_dom"/>
</dbReference>
<dbReference type="PANTHER" id="PTHR23037">
    <property type="entry name" value="CYTOKINE RECEPTOR"/>
    <property type="match status" value="1"/>
</dbReference>
<reference evidence="8" key="2">
    <citation type="submission" date="2025-09" db="UniProtKB">
        <authorList>
            <consortium name="Ensembl"/>
        </authorList>
    </citation>
    <scope>IDENTIFICATION</scope>
</reference>
<keyword evidence="9" id="KW-1185">Reference proteome</keyword>
<keyword evidence="4" id="KW-1133">Transmembrane helix</keyword>
<dbReference type="Proteomes" id="UP000694380">
    <property type="component" value="Unplaced"/>
</dbReference>
<organism evidence="8 9">
    <name type="scientific">Chrysemys picta bellii</name>
    <name type="common">Western painted turtle</name>
    <name type="synonym">Emys bellii</name>
    <dbReference type="NCBI Taxonomy" id="8478"/>
    <lineage>
        <taxon>Eukaryota</taxon>
        <taxon>Metazoa</taxon>
        <taxon>Chordata</taxon>
        <taxon>Craniata</taxon>
        <taxon>Vertebrata</taxon>
        <taxon>Euteleostomi</taxon>
        <taxon>Archelosauria</taxon>
        <taxon>Testudinata</taxon>
        <taxon>Testudines</taxon>
        <taxon>Cryptodira</taxon>
        <taxon>Durocryptodira</taxon>
        <taxon>Testudinoidea</taxon>
        <taxon>Emydidae</taxon>
        <taxon>Chrysemys</taxon>
    </lineage>
</organism>
<evidence type="ECO:0000256" key="3">
    <source>
        <dbReference type="ARBA" id="ARBA00022729"/>
    </source>
</evidence>
<dbReference type="Ensembl" id="ENSCPBT00000011584.1">
    <property type="protein sequence ID" value="ENSCPBP00000009646.1"/>
    <property type="gene ID" value="ENSCPBG00000007450.1"/>
</dbReference>
<gene>
    <name evidence="8" type="primary">LOC101938872</name>
</gene>
<evidence type="ECO:0000313" key="9">
    <source>
        <dbReference type="Proteomes" id="UP000694380"/>
    </source>
</evidence>
<evidence type="ECO:0000256" key="2">
    <source>
        <dbReference type="ARBA" id="ARBA00022692"/>
    </source>
</evidence>
<protein>
    <submittedName>
        <fullName evidence="8">Uncharacterized protein</fullName>
    </submittedName>
</protein>
<dbReference type="KEGG" id="cpic:101938872"/>
<proteinExistence type="predicted"/>
<dbReference type="GeneID" id="101938872"/>
<dbReference type="PANTHER" id="PTHR23037:SF46">
    <property type="entry name" value="INTERLEUKIN 5 RECEPTOR SUBUNIT ALPHA"/>
    <property type="match status" value="1"/>
</dbReference>
<keyword evidence="5" id="KW-0472">Membrane</keyword>
<keyword evidence="7" id="KW-0325">Glycoprotein</keyword>
<dbReference type="GeneTree" id="ENSGT00520000055993"/>
<dbReference type="OrthoDB" id="9890439at2759"/>
<dbReference type="OMA" id="ADETHHQ"/>
<keyword evidence="6" id="KW-0675">Receptor</keyword>
<dbReference type="GO" id="GO:0004896">
    <property type="term" value="F:cytokine receptor activity"/>
    <property type="evidence" value="ECO:0007669"/>
    <property type="project" value="TreeGrafter"/>
</dbReference>
<reference evidence="8" key="1">
    <citation type="submission" date="2025-08" db="UniProtKB">
        <authorList>
            <consortium name="Ensembl"/>
        </authorList>
    </citation>
    <scope>IDENTIFICATION</scope>
</reference>
<dbReference type="InterPro" id="IPR013783">
    <property type="entry name" value="Ig-like_fold"/>
</dbReference>
<evidence type="ECO:0000256" key="7">
    <source>
        <dbReference type="ARBA" id="ARBA00023180"/>
    </source>
</evidence>
<dbReference type="InterPro" id="IPR036116">
    <property type="entry name" value="FN3_sf"/>
</dbReference>
<keyword evidence="2" id="KW-0812">Transmembrane</keyword>
<evidence type="ECO:0000256" key="5">
    <source>
        <dbReference type="ARBA" id="ARBA00023136"/>
    </source>
</evidence>
<comment type="subcellular location">
    <subcellularLocation>
        <location evidence="1">Membrane</location>
        <topology evidence="1">Single-pass type I membrane protein</topology>
    </subcellularLocation>
</comment>
<dbReference type="Pfam" id="PF09240">
    <property type="entry name" value="IL6Ra-bind"/>
    <property type="match status" value="1"/>
</dbReference>
<keyword evidence="3" id="KW-0732">Signal</keyword>
<dbReference type="GO" id="GO:0009897">
    <property type="term" value="C:external side of plasma membrane"/>
    <property type="evidence" value="ECO:0007669"/>
    <property type="project" value="TreeGrafter"/>
</dbReference>
<dbReference type="InterPro" id="IPR015321">
    <property type="entry name" value="TypeI_recpt_CBD"/>
</dbReference>
<accession>A0A8C3FIQ1</accession>
<dbReference type="CDD" id="cd00063">
    <property type="entry name" value="FN3"/>
    <property type="match status" value="1"/>
</dbReference>
<dbReference type="AlphaFoldDB" id="A0A8C3FIQ1"/>
<evidence type="ECO:0000256" key="4">
    <source>
        <dbReference type="ARBA" id="ARBA00022989"/>
    </source>
</evidence>
<name>A0A8C3FIQ1_CHRPI</name>
<evidence type="ECO:0000256" key="6">
    <source>
        <dbReference type="ARBA" id="ARBA00023170"/>
    </source>
</evidence>
<evidence type="ECO:0000256" key="1">
    <source>
        <dbReference type="ARBA" id="ARBA00004479"/>
    </source>
</evidence>
<sequence>MLLLSLTWYEMISVSLANGEPTITASIMAPSDLHVAKHDFGVILSWNSNITEEMKTYYVKYVLIYKFDAAQEKTERLQEKEKMIRLGLHSGFHAKVKTQLLSKETEDLIKESNWTEFTYKAPPVYIQNFSCIIYNISNLNCTWDIKTEAPEDAQYFLSYRHSREEFQCQLYLTNAKNKNIGCHMKEVYFNHTNTNKIRFNITVKELSNSSENHSYYKKFTPQRLEKLNPPINVSISLEKRSIKINWKPPPTIGSAKKNCFTYQVKITDLELVDVSEEEYVHPIHDPAKQYVIQVRAKKTTCIHNKIWSEWSEPVFINNEYKDNKMNTWKLLIPILFSSMIFTGGLLIFLYRRYKCFDPILTPIPHPSDRIRIWLASDAAPCQQEYGLVPQIPDMLVISDLSTPVTELSSKTSEVNMHSEIMLVPLEKNQHKGIN</sequence>
<evidence type="ECO:0000313" key="8">
    <source>
        <dbReference type="Ensembl" id="ENSCPBP00000009646.1"/>
    </source>
</evidence>
<dbReference type="Gene3D" id="2.60.40.10">
    <property type="entry name" value="Immunoglobulins"/>
    <property type="match status" value="3"/>
</dbReference>